<dbReference type="PANTHER" id="PTHR13018">
    <property type="entry name" value="PROBABLE MEMBRANE PROTEIN DUF221-RELATED"/>
    <property type="match status" value="1"/>
</dbReference>
<proteinExistence type="predicted"/>
<feature type="transmembrane region" description="Helical" evidence="1">
    <location>
        <begin position="127"/>
        <end position="149"/>
    </location>
</feature>
<feature type="transmembrane region" description="Helical" evidence="1">
    <location>
        <begin position="87"/>
        <end position="107"/>
    </location>
</feature>
<dbReference type="Pfam" id="PF02714">
    <property type="entry name" value="RSN1_7TM"/>
    <property type="match status" value="1"/>
</dbReference>
<reference evidence="3 4" key="1">
    <citation type="submission" date="2016-08" db="EMBL/GenBank/DDBJ databases">
        <title>A Parts List for Fungal Cellulosomes Revealed by Comparative Genomics.</title>
        <authorList>
            <consortium name="DOE Joint Genome Institute"/>
            <person name="Haitjema C.H."/>
            <person name="Gilmore S.P."/>
            <person name="Henske J.K."/>
            <person name="Solomon K.V."/>
            <person name="De Groot R."/>
            <person name="Kuo A."/>
            <person name="Mondo S.J."/>
            <person name="Salamov A.A."/>
            <person name="Labutti K."/>
            <person name="Zhao Z."/>
            <person name="Chiniquy J."/>
            <person name="Barry K."/>
            <person name="Brewer H.M."/>
            <person name="Purvine S.O."/>
            <person name="Wright A.T."/>
            <person name="Boxma B."/>
            <person name="Van Alen T."/>
            <person name="Hackstein J.H."/>
            <person name="Baker S.E."/>
            <person name="Grigoriev I.V."/>
            <person name="O'Malley M.A."/>
        </authorList>
    </citation>
    <scope>NUCLEOTIDE SEQUENCE [LARGE SCALE GENOMIC DNA]</scope>
    <source>
        <strain evidence="3 4">G1</strain>
    </source>
</reference>
<feature type="transmembrane region" description="Helical" evidence="1">
    <location>
        <begin position="265"/>
        <end position="281"/>
    </location>
</feature>
<name>A0A1Y2BFS5_9FUNG</name>
<feature type="transmembrane region" description="Helical" evidence="1">
    <location>
        <begin position="242"/>
        <end position="259"/>
    </location>
</feature>
<feature type="transmembrane region" description="Helical" evidence="1">
    <location>
        <begin position="203"/>
        <end position="222"/>
    </location>
</feature>
<dbReference type="PANTHER" id="PTHR13018:SF5">
    <property type="entry name" value="RE44586P"/>
    <property type="match status" value="1"/>
</dbReference>
<dbReference type="OrthoDB" id="2142058at2759"/>
<organism evidence="3 4">
    <name type="scientific">Neocallimastix californiae</name>
    <dbReference type="NCBI Taxonomy" id="1754190"/>
    <lineage>
        <taxon>Eukaryota</taxon>
        <taxon>Fungi</taxon>
        <taxon>Fungi incertae sedis</taxon>
        <taxon>Chytridiomycota</taxon>
        <taxon>Chytridiomycota incertae sedis</taxon>
        <taxon>Neocallimastigomycetes</taxon>
        <taxon>Neocallimastigales</taxon>
        <taxon>Neocallimastigaceae</taxon>
        <taxon>Neocallimastix</taxon>
    </lineage>
</organism>
<feature type="domain" description="CSC1/OSCA1-like 7TM region" evidence="2">
    <location>
        <begin position="27"/>
        <end position="322"/>
    </location>
</feature>
<dbReference type="Proteomes" id="UP000193920">
    <property type="component" value="Unassembled WGS sequence"/>
</dbReference>
<evidence type="ECO:0000313" key="4">
    <source>
        <dbReference type="Proteomes" id="UP000193920"/>
    </source>
</evidence>
<dbReference type="AlphaFoldDB" id="A0A1Y2BFS5"/>
<dbReference type="GO" id="GO:0005227">
    <property type="term" value="F:calcium-activated cation channel activity"/>
    <property type="evidence" value="ECO:0007669"/>
    <property type="project" value="InterPro"/>
</dbReference>
<dbReference type="InterPro" id="IPR045122">
    <property type="entry name" value="Csc1-like"/>
</dbReference>
<sequence length="497" mass="57901">MAVGTAPHPNDLLYKNLNIRTEVKTYRSLLIYIAMYLTCFVLFIIVSATKYDTMKNLINFYFPYLHMEKVFEKIDRSPQLTALFDNFFQVILLNTFSSCVPYILKFLSNLQGFETKSAYANSILKKYYVFLFITIILAMSLSTLVGQVFDERNVKIEVDKITYSLVEKYMNINFNEFVKSLTAELAKNSVMYLNYGILRLQSFGFEIFRIGAVASFFIGKLLKKDSPRAQHVAKLTATPPDYSIMLAVPLLCFTIFITFSVVNPFISFIGVIFFFLGYHVMKNQFIYVYIKDYESQGHYFVTAFNRIIFSLFLFEIFMFGYFVAVFNGTDNQKFLKYLPCKIIPYLILPSLLITYYFYNYCRKCFKPRIDNVPVDLLISKEREKKYSNRFQRRNIFGRSESFISDYYSEDSFMSCATHITSLDGKPNKEILKLSETQAPDLPPYYEAKSYNNPALTEPLYSPWLPGEAQVVFTESTINNIVDLCKVCLKSDKESRFD</sequence>
<protein>
    <submittedName>
        <fullName evidence="3">DUF221-domain-containing protein</fullName>
    </submittedName>
</protein>
<keyword evidence="1" id="KW-0812">Transmembrane</keyword>
<evidence type="ECO:0000313" key="3">
    <source>
        <dbReference type="EMBL" id="ORY33671.1"/>
    </source>
</evidence>
<keyword evidence="4" id="KW-1185">Reference proteome</keyword>
<gene>
    <name evidence="3" type="ORF">LY90DRAFT_705098</name>
</gene>
<dbReference type="EMBL" id="MCOG01000159">
    <property type="protein sequence ID" value="ORY33671.1"/>
    <property type="molecule type" value="Genomic_DNA"/>
</dbReference>
<dbReference type="GO" id="GO:0005886">
    <property type="term" value="C:plasma membrane"/>
    <property type="evidence" value="ECO:0007669"/>
    <property type="project" value="TreeGrafter"/>
</dbReference>
<comment type="caution">
    <text evidence="3">The sequence shown here is derived from an EMBL/GenBank/DDBJ whole genome shotgun (WGS) entry which is preliminary data.</text>
</comment>
<feature type="transmembrane region" description="Helical" evidence="1">
    <location>
        <begin position="342"/>
        <end position="358"/>
    </location>
</feature>
<keyword evidence="1" id="KW-1133">Transmembrane helix</keyword>
<keyword evidence="1" id="KW-0472">Membrane</keyword>
<dbReference type="InterPro" id="IPR003864">
    <property type="entry name" value="CSC1/OSCA1-like_7TM"/>
</dbReference>
<feature type="transmembrane region" description="Helical" evidence="1">
    <location>
        <begin position="302"/>
        <end position="322"/>
    </location>
</feature>
<evidence type="ECO:0000259" key="2">
    <source>
        <dbReference type="Pfam" id="PF02714"/>
    </source>
</evidence>
<evidence type="ECO:0000256" key="1">
    <source>
        <dbReference type="SAM" id="Phobius"/>
    </source>
</evidence>
<accession>A0A1Y2BFS5</accession>
<feature type="transmembrane region" description="Helical" evidence="1">
    <location>
        <begin position="29"/>
        <end position="48"/>
    </location>
</feature>